<keyword evidence="3 10" id="KW-0808">Transferase</keyword>
<dbReference type="STRING" id="414778.BCM40_02595"/>
<feature type="transmembrane region" description="Helical" evidence="10">
    <location>
        <begin position="55"/>
        <end position="80"/>
    </location>
</feature>
<evidence type="ECO:0000256" key="5">
    <source>
        <dbReference type="ARBA" id="ARBA00022989"/>
    </source>
</evidence>
<proteinExistence type="inferred from homology"/>
<comment type="function">
    <text evidence="10">Catalyzes the transfer of an acyl group from acyl-phosphate (acyl-PO(4)) to glycerol-3-phosphate (G3P) to form lysophosphatidic acid (LPA). This enzyme utilizes acyl-phosphate as fatty acyl donor, but not acyl-CoA or acyl-ACP.</text>
</comment>
<dbReference type="SMART" id="SM01207">
    <property type="entry name" value="G3P_acyltransf"/>
    <property type="match status" value="1"/>
</dbReference>
<keyword evidence="2 10" id="KW-0444">Lipid biosynthesis</keyword>
<dbReference type="EC" id="2.3.1.275" evidence="10"/>
<comment type="similarity">
    <text evidence="10">Belongs to the PlsY family.</text>
</comment>
<evidence type="ECO:0000313" key="11">
    <source>
        <dbReference type="EMBL" id="ANU22299.1"/>
    </source>
</evidence>
<evidence type="ECO:0000256" key="3">
    <source>
        <dbReference type="ARBA" id="ARBA00022679"/>
    </source>
</evidence>
<dbReference type="GO" id="GO:0005886">
    <property type="term" value="C:plasma membrane"/>
    <property type="evidence" value="ECO:0007669"/>
    <property type="project" value="UniProtKB-SubCell"/>
</dbReference>
<dbReference type="Pfam" id="PF02660">
    <property type="entry name" value="G3P_acyltransf"/>
    <property type="match status" value="1"/>
</dbReference>
<comment type="subcellular location">
    <subcellularLocation>
        <location evidence="10">Cell membrane</location>
        <topology evidence="10">Multi-pass membrane protein</topology>
    </subcellularLocation>
</comment>
<keyword evidence="9 10" id="KW-1208">Phospholipid metabolism</keyword>
<evidence type="ECO:0000256" key="9">
    <source>
        <dbReference type="ARBA" id="ARBA00023264"/>
    </source>
</evidence>
<dbReference type="EMBL" id="CP016543">
    <property type="protein sequence ID" value="ANU22299.1"/>
    <property type="molecule type" value="Genomic_DNA"/>
</dbReference>
<protein>
    <recommendedName>
        <fullName evidence="10">Glycerol-3-phosphate acyltransferase</fullName>
    </recommendedName>
    <alternativeName>
        <fullName evidence="10">Acyl-PO4 G3P acyltransferase</fullName>
    </alternativeName>
    <alternativeName>
        <fullName evidence="10">Acyl-phosphate--glycerol-3-phosphate acyltransferase</fullName>
    </alternativeName>
    <alternativeName>
        <fullName evidence="10">G3P acyltransferase</fullName>
        <shortName evidence="10">GPAT</shortName>
        <ecNumber evidence="10">2.3.1.275</ecNumber>
    </alternativeName>
    <alternativeName>
        <fullName evidence="10">Lysophosphatidic acid synthase</fullName>
        <shortName evidence="10">LPA synthase</shortName>
    </alternativeName>
</protein>
<keyword evidence="5 10" id="KW-1133">Transmembrane helix</keyword>
<dbReference type="PANTHER" id="PTHR30309:SF0">
    <property type="entry name" value="GLYCEROL-3-PHOSPHATE ACYLTRANSFERASE-RELATED"/>
    <property type="match status" value="1"/>
</dbReference>
<keyword evidence="4 10" id="KW-0812">Transmembrane</keyword>
<accession>A0A1C7EES7</accession>
<sequence>MTVFIWIVLLFIVSYGIGCCHGSLAAQRLSGVNIKTSGVKNAGASNAAIVLGWKYGLLVAIIDIFKGFAAVAGLAFLLSLGDFSPELTWAMLFIAGAGVIFGHNFPFFMKFNGGKGTASVIGVMLALDWKLGLLGLLLLIAVSLTTNYLVIGVLVLYTTFFVIALVPANGFWPLLISILLFAMAIWKHRENIIRIKNGTETKVATVFKKKSSTPI</sequence>
<evidence type="ECO:0000256" key="10">
    <source>
        <dbReference type="HAMAP-Rule" id="MF_01043"/>
    </source>
</evidence>
<dbReference type="InterPro" id="IPR003811">
    <property type="entry name" value="G3P_acylTferase_PlsY"/>
</dbReference>
<dbReference type="HAMAP" id="MF_01043">
    <property type="entry name" value="PlsY"/>
    <property type="match status" value="1"/>
</dbReference>
<comment type="pathway">
    <text evidence="10">Lipid metabolism; phospholipid metabolism.</text>
</comment>
<evidence type="ECO:0000256" key="8">
    <source>
        <dbReference type="ARBA" id="ARBA00023209"/>
    </source>
</evidence>
<evidence type="ECO:0000256" key="6">
    <source>
        <dbReference type="ARBA" id="ARBA00023098"/>
    </source>
</evidence>
<evidence type="ECO:0000256" key="1">
    <source>
        <dbReference type="ARBA" id="ARBA00022475"/>
    </source>
</evidence>
<evidence type="ECO:0000256" key="7">
    <source>
        <dbReference type="ARBA" id="ARBA00023136"/>
    </source>
</evidence>
<dbReference type="GO" id="GO:0008654">
    <property type="term" value="P:phospholipid biosynthetic process"/>
    <property type="evidence" value="ECO:0007669"/>
    <property type="project" value="UniProtKB-UniRule"/>
</dbReference>
<reference evidence="11" key="1">
    <citation type="submission" date="2016-10" db="EMBL/GenBank/DDBJ databases">
        <authorList>
            <person name="See-Too W.S."/>
        </authorList>
    </citation>
    <scope>NUCLEOTIDE SEQUENCE</scope>
    <source>
        <strain evidence="11">DSM 22276</strain>
    </source>
</reference>
<dbReference type="PANTHER" id="PTHR30309">
    <property type="entry name" value="INNER MEMBRANE PROTEIN YGIH"/>
    <property type="match status" value="1"/>
</dbReference>
<name>A0A1C7EES7_9BACL</name>
<keyword evidence="12" id="KW-1185">Reference proteome</keyword>
<dbReference type="AlphaFoldDB" id="A0A1C7EES7"/>
<organism evidence="11 12">
    <name type="scientific">Planococcus donghaensis</name>
    <dbReference type="NCBI Taxonomy" id="414778"/>
    <lineage>
        <taxon>Bacteria</taxon>
        <taxon>Bacillati</taxon>
        <taxon>Bacillota</taxon>
        <taxon>Bacilli</taxon>
        <taxon>Bacillales</taxon>
        <taxon>Caryophanaceae</taxon>
        <taxon>Planococcus</taxon>
    </lineage>
</organism>
<dbReference type="Proteomes" id="UP000092495">
    <property type="component" value="Chromosome"/>
</dbReference>
<comment type="caution">
    <text evidence="10">Lacks conserved residue(s) required for the propagation of feature annotation.</text>
</comment>
<comment type="subunit">
    <text evidence="10">Probably interacts with PlsX.</text>
</comment>
<comment type="catalytic activity">
    <reaction evidence="10">
        <text>an acyl phosphate + sn-glycerol 3-phosphate = a 1-acyl-sn-glycero-3-phosphate + phosphate</text>
        <dbReference type="Rhea" id="RHEA:34075"/>
        <dbReference type="ChEBI" id="CHEBI:43474"/>
        <dbReference type="ChEBI" id="CHEBI:57597"/>
        <dbReference type="ChEBI" id="CHEBI:57970"/>
        <dbReference type="ChEBI" id="CHEBI:59918"/>
        <dbReference type="EC" id="2.3.1.275"/>
    </reaction>
</comment>
<gene>
    <name evidence="10" type="primary">plsY</name>
    <name evidence="11" type="ORF">BCM40_02595</name>
</gene>
<keyword evidence="1 10" id="KW-1003">Cell membrane</keyword>
<evidence type="ECO:0000256" key="2">
    <source>
        <dbReference type="ARBA" id="ARBA00022516"/>
    </source>
</evidence>
<evidence type="ECO:0000313" key="12">
    <source>
        <dbReference type="Proteomes" id="UP000092495"/>
    </source>
</evidence>
<keyword evidence="11" id="KW-0012">Acyltransferase</keyword>
<keyword evidence="8 10" id="KW-0594">Phospholipid biosynthesis</keyword>
<feature type="transmembrane region" description="Helical" evidence="10">
    <location>
        <begin position="171"/>
        <end position="186"/>
    </location>
</feature>
<dbReference type="GO" id="GO:0043772">
    <property type="term" value="F:acyl-phosphate glycerol-3-phosphate acyltransferase activity"/>
    <property type="evidence" value="ECO:0007669"/>
    <property type="project" value="UniProtKB-UniRule"/>
</dbReference>
<evidence type="ECO:0000256" key="4">
    <source>
        <dbReference type="ARBA" id="ARBA00022692"/>
    </source>
</evidence>
<keyword evidence="7 10" id="KW-0472">Membrane</keyword>
<feature type="transmembrane region" description="Helical" evidence="10">
    <location>
        <begin position="87"/>
        <end position="108"/>
    </location>
</feature>
<dbReference type="UniPathway" id="UPA00085"/>
<dbReference type="KEGG" id="pdg:BCM40_02595"/>
<keyword evidence="6 10" id="KW-0443">Lipid metabolism</keyword>